<comment type="similarity">
    <text evidence="2">Belongs to the polysaccharide synthase family.</text>
</comment>
<dbReference type="HOGENOM" id="CLU_026911_5_2_10"/>
<name>C2FS82_SPHSI</name>
<dbReference type="EMBL" id="ACHB01000003">
    <property type="protein sequence ID" value="EEI94202.1"/>
    <property type="molecule type" value="Genomic_DNA"/>
</dbReference>
<feature type="transmembrane region" description="Helical" evidence="7">
    <location>
        <begin position="60"/>
        <end position="83"/>
    </location>
</feature>
<evidence type="ECO:0000256" key="2">
    <source>
        <dbReference type="ARBA" id="ARBA00007430"/>
    </source>
</evidence>
<gene>
    <name evidence="8" type="ORF">HMPREF0765_0188</name>
</gene>
<evidence type="ECO:0000256" key="3">
    <source>
        <dbReference type="ARBA" id="ARBA00022475"/>
    </source>
</evidence>
<evidence type="ECO:0000313" key="8">
    <source>
        <dbReference type="EMBL" id="EEI94202.1"/>
    </source>
</evidence>
<feature type="transmembrane region" description="Helical" evidence="7">
    <location>
        <begin position="186"/>
        <end position="206"/>
    </location>
</feature>
<feature type="transmembrane region" description="Helical" evidence="7">
    <location>
        <begin position="395"/>
        <end position="414"/>
    </location>
</feature>
<organism evidence="8 9">
    <name type="scientific">Sphingobacterium spiritivorum ATCC 33300</name>
    <dbReference type="NCBI Taxonomy" id="525372"/>
    <lineage>
        <taxon>Bacteria</taxon>
        <taxon>Pseudomonadati</taxon>
        <taxon>Bacteroidota</taxon>
        <taxon>Sphingobacteriia</taxon>
        <taxon>Sphingobacteriales</taxon>
        <taxon>Sphingobacteriaceae</taxon>
        <taxon>Sphingobacterium</taxon>
    </lineage>
</organism>
<keyword evidence="4 7" id="KW-0812">Transmembrane</keyword>
<feature type="transmembrane region" description="Helical" evidence="7">
    <location>
        <begin position="27"/>
        <end position="48"/>
    </location>
</feature>
<keyword evidence="3" id="KW-1003">Cell membrane</keyword>
<dbReference type="RefSeq" id="WP_003012981.1">
    <property type="nucleotide sequence ID" value="NZ_GG668638.1"/>
</dbReference>
<keyword evidence="5 7" id="KW-1133">Transmembrane helix</keyword>
<protein>
    <submittedName>
        <fullName evidence="8">Polysaccharide biosynthesis protein</fullName>
    </submittedName>
</protein>
<sequence length="500" mass="56743">MESLREENNNTNTREEPSLKHKTAKGLLWGGMSNLIQQLLGAFFGVYVSRILTPEDYGAVAVLLIFPVLASTLQESGFVSAITNQKQVEHKDYNAVFWFSGLIGLSLYIILFFCAPLIASFYDMPELTPLARYLFLSFLISSMGTAHNAYLFRNLKVKQRAIGTTIALIISGIAGVVMAYNGKAYWGIATQTVLYVLVNTTFLWIFSSFRPTFHFDFSPVKKMFAFSSKVLITNLFLQFNTNIITTILGKFYTKSDAGAFNQANKWNIMGQSVLLGMSRSVAQPILTSVHEEEERQLRVFRKILSFTAFMTFPLIFGLSSVAKEFIEIFLTNKWQNSAYFLELLCIGGAFVPLADIYANLALSKGKSNIYMWNVIALSLTQLALFLLVYPYGISIMILVYVITNILWLFVWHYFVSNQIGLKWKYLFSDVFLFAAIASVAIAGTYLITMDLTLHLYIHFILKIVLTALLYTTLIWFIRPQLVKECITFLKLDKFFKSKTA</sequence>
<reference evidence="8 9" key="1">
    <citation type="submission" date="2009-01" db="EMBL/GenBank/DDBJ databases">
        <authorList>
            <person name="Qin X."/>
            <person name="Bachman B."/>
            <person name="Battles P."/>
            <person name="Bell A."/>
            <person name="Bess C."/>
            <person name="Bickham C."/>
            <person name="Chaboub L."/>
            <person name="Chen D."/>
            <person name="Coyle M."/>
            <person name="Deiros D.R."/>
            <person name="Dinh H."/>
            <person name="Forbes L."/>
            <person name="Fowler G."/>
            <person name="Francisco L."/>
            <person name="Fu Q."/>
            <person name="Gubbala S."/>
            <person name="Hale W."/>
            <person name="Han Y."/>
            <person name="Hemphill L."/>
            <person name="Highlander S.K."/>
            <person name="Hirani K."/>
            <person name="Hogues M."/>
            <person name="Jackson L."/>
            <person name="Jakkamsetti A."/>
            <person name="Javaid M."/>
            <person name="Jiang H."/>
            <person name="Korchina V."/>
            <person name="Kovar C."/>
            <person name="Lara F."/>
            <person name="Lee S."/>
            <person name="Mata R."/>
            <person name="Mathew T."/>
            <person name="Moen C."/>
            <person name="Morales K."/>
            <person name="Munidasa M."/>
            <person name="Nazareth L."/>
            <person name="Ngo R."/>
            <person name="Nguyen L."/>
            <person name="Okwuonu G."/>
            <person name="Ongeri F."/>
            <person name="Patil S."/>
            <person name="Petrosino J."/>
            <person name="Pham C."/>
            <person name="Pham P."/>
            <person name="Pu L.-L."/>
            <person name="Puazo M."/>
            <person name="Raj R."/>
            <person name="Reid J."/>
            <person name="Rouhana J."/>
            <person name="Saada N."/>
            <person name="Shang Y."/>
            <person name="Simmons D."/>
            <person name="Thornton R."/>
            <person name="Warren J."/>
            <person name="Weissenberger G."/>
            <person name="Zhang J."/>
            <person name="Zhang L."/>
            <person name="Zhou C."/>
            <person name="Zhu D."/>
            <person name="Muzny D."/>
            <person name="Worley K."/>
            <person name="Gibbs R."/>
        </authorList>
    </citation>
    <scope>NUCLEOTIDE SEQUENCE [LARGE SCALE GENOMIC DNA]</scope>
    <source>
        <strain evidence="8 9">ATCC 33300</strain>
    </source>
</reference>
<evidence type="ECO:0000256" key="7">
    <source>
        <dbReference type="SAM" id="Phobius"/>
    </source>
</evidence>
<evidence type="ECO:0000256" key="5">
    <source>
        <dbReference type="ARBA" id="ARBA00022989"/>
    </source>
</evidence>
<feature type="transmembrane region" description="Helical" evidence="7">
    <location>
        <begin position="453"/>
        <end position="477"/>
    </location>
</feature>
<feature type="transmembrane region" description="Helical" evidence="7">
    <location>
        <begin position="338"/>
        <end position="358"/>
    </location>
</feature>
<dbReference type="GO" id="GO:0005886">
    <property type="term" value="C:plasma membrane"/>
    <property type="evidence" value="ECO:0007669"/>
    <property type="project" value="UniProtKB-SubCell"/>
</dbReference>
<accession>C2FS82</accession>
<evidence type="ECO:0000256" key="4">
    <source>
        <dbReference type="ARBA" id="ARBA00022692"/>
    </source>
</evidence>
<keyword evidence="6 7" id="KW-0472">Membrane</keyword>
<dbReference type="Pfam" id="PF13440">
    <property type="entry name" value="Polysacc_synt_3"/>
    <property type="match status" value="1"/>
</dbReference>
<feature type="transmembrane region" description="Helical" evidence="7">
    <location>
        <begin position="95"/>
        <end position="118"/>
    </location>
</feature>
<feature type="transmembrane region" description="Helical" evidence="7">
    <location>
        <begin position="162"/>
        <end position="180"/>
    </location>
</feature>
<proteinExistence type="inferred from homology"/>
<dbReference type="PANTHER" id="PTHR30250:SF10">
    <property type="entry name" value="LIPOPOLYSACCHARIDE BIOSYNTHESIS PROTEIN WZXC"/>
    <property type="match status" value="1"/>
</dbReference>
<comment type="subcellular location">
    <subcellularLocation>
        <location evidence="1">Cell membrane</location>
        <topology evidence="1">Multi-pass membrane protein</topology>
    </subcellularLocation>
</comment>
<dbReference type="CDD" id="cd13127">
    <property type="entry name" value="MATE_tuaB_like"/>
    <property type="match status" value="1"/>
</dbReference>
<feature type="transmembrane region" description="Helical" evidence="7">
    <location>
        <begin position="130"/>
        <end position="150"/>
    </location>
</feature>
<feature type="transmembrane region" description="Helical" evidence="7">
    <location>
        <begin position="370"/>
        <end position="389"/>
    </location>
</feature>
<dbReference type="Proteomes" id="UP000006241">
    <property type="component" value="Unassembled WGS sequence"/>
</dbReference>
<dbReference type="InterPro" id="IPR050833">
    <property type="entry name" value="Poly_Biosynth_Transport"/>
</dbReference>
<evidence type="ECO:0000256" key="1">
    <source>
        <dbReference type="ARBA" id="ARBA00004651"/>
    </source>
</evidence>
<dbReference type="PANTHER" id="PTHR30250">
    <property type="entry name" value="PST FAMILY PREDICTED COLANIC ACID TRANSPORTER"/>
    <property type="match status" value="1"/>
</dbReference>
<evidence type="ECO:0000313" key="9">
    <source>
        <dbReference type="Proteomes" id="UP000006241"/>
    </source>
</evidence>
<evidence type="ECO:0000256" key="6">
    <source>
        <dbReference type="ARBA" id="ARBA00023136"/>
    </source>
</evidence>
<comment type="caution">
    <text evidence="8">The sequence shown here is derived from an EMBL/GenBank/DDBJ whole genome shotgun (WGS) entry which is preliminary data.</text>
</comment>
<dbReference type="AlphaFoldDB" id="C2FS82"/>
<feature type="transmembrane region" description="Helical" evidence="7">
    <location>
        <begin position="303"/>
        <end position="326"/>
    </location>
</feature>
<feature type="transmembrane region" description="Helical" evidence="7">
    <location>
        <begin position="426"/>
        <end position="447"/>
    </location>
</feature>